<feature type="domain" description="Glutamine amidotransferase" evidence="12">
    <location>
        <begin position="9"/>
        <end position="197"/>
    </location>
</feature>
<comment type="caution">
    <text evidence="13">The sequence shown here is derived from an EMBL/GenBank/DDBJ whole genome shotgun (WGS) entry which is preliminary data.</text>
</comment>
<keyword evidence="3 10" id="KW-0028">Amino-acid biosynthesis</keyword>
<dbReference type="SUPFAM" id="SSF52317">
    <property type="entry name" value="Class I glutamine amidotransferase-like"/>
    <property type="match status" value="1"/>
</dbReference>
<dbReference type="EC" id="4.3.2.10" evidence="10"/>
<evidence type="ECO:0000256" key="1">
    <source>
        <dbReference type="ARBA" id="ARBA00005091"/>
    </source>
</evidence>
<dbReference type="InterPro" id="IPR029062">
    <property type="entry name" value="Class_I_gatase-like"/>
</dbReference>
<comment type="catalytic activity">
    <reaction evidence="9 10">
        <text>L-glutamine + H2O = L-glutamate + NH4(+)</text>
        <dbReference type="Rhea" id="RHEA:15889"/>
        <dbReference type="ChEBI" id="CHEBI:15377"/>
        <dbReference type="ChEBI" id="CHEBI:28938"/>
        <dbReference type="ChEBI" id="CHEBI:29985"/>
        <dbReference type="ChEBI" id="CHEBI:58359"/>
        <dbReference type="EC" id="3.5.1.2"/>
    </reaction>
</comment>
<evidence type="ECO:0000256" key="11">
    <source>
        <dbReference type="PIRSR" id="PIRSR000495-1"/>
    </source>
</evidence>
<dbReference type="UniPathway" id="UPA00031">
    <property type="reaction ID" value="UER00010"/>
</dbReference>
<evidence type="ECO:0000256" key="3">
    <source>
        <dbReference type="ARBA" id="ARBA00022605"/>
    </source>
</evidence>
<accession>A0A831LB37</accession>
<gene>
    <name evidence="10 13" type="primary">hisH</name>
    <name evidence="13" type="ORF">ENN90_07305</name>
</gene>
<evidence type="ECO:0000256" key="6">
    <source>
        <dbReference type="ARBA" id="ARBA00023102"/>
    </source>
</evidence>
<dbReference type="GO" id="GO:0016829">
    <property type="term" value="F:lyase activity"/>
    <property type="evidence" value="ECO:0007669"/>
    <property type="project" value="UniProtKB-KW"/>
</dbReference>
<keyword evidence="5 10" id="KW-0315">Glutamine amidotransferase</keyword>
<comment type="subunit">
    <text evidence="2 10">Heterodimer of HisH and HisF.</text>
</comment>
<dbReference type="Pfam" id="PF00117">
    <property type="entry name" value="GATase"/>
    <property type="match status" value="1"/>
</dbReference>
<comment type="catalytic activity">
    <reaction evidence="8 10">
        <text>5-[(5-phospho-1-deoxy-D-ribulos-1-ylimino)methylamino]-1-(5-phospho-beta-D-ribosyl)imidazole-4-carboxamide + L-glutamine = D-erythro-1-(imidazol-4-yl)glycerol 3-phosphate + 5-amino-1-(5-phospho-beta-D-ribosyl)imidazole-4-carboxamide + L-glutamate + H(+)</text>
        <dbReference type="Rhea" id="RHEA:24793"/>
        <dbReference type="ChEBI" id="CHEBI:15378"/>
        <dbReference type="ChEBI" id="CHEBI:29985"/>
        <dbReference type="ChEBI" id="CHEBI:58278"/>
        <dbReference type="ChEBI" id="CHEBI:58359"/>
        <dbReference type="ChEBI" id="CHEBI:58475"/>
        <dbReference type="ChEBI" id="CHEBI:58525"/>
        <dbReference type="EC" id="4.3.2.10"/>
    </reaction>
</comment>
<keyword evidence="7 10" id="KW-0456">Lyase</keyword>
<evidence type="ECO:0000256" key="2">
    <source>
        <dbReference type="ARBA" id="ARBA00011152"/>
    </source>
</evidence>
<evidence type="ECO:0000256" key="5">
    <source>
        <dbReference type="ARBA" id="ARBA00022962"/>
    </source>
</evidence>
<dbReference type="EMBL" id="DSDK01000400">
    <property type="protein sequence ID" value="HDR51414.1"/>
    <property type="molecule type" value="Genomic_DNA"/>
</dbReference>
<keyword evidence="4 10" id="KW-0378">Hydrolase</keyword>
<proteinExistence type="inferred from homology"/>
<evidence type="ECO:0000256" key="9">
    <source>
        <dbReference type="ARBA" id="ARBA00049534"/>
    </source>
</evidence>
<evidence type="ECO:0000259" key="12">
    <source>
        <dbReference type="Pfam" id="PF00117"/>
    </source>
</evidence>
<organism evidence="13">
    <name type="scientific">Mariniphaga anaerophila</name>
    <dbReference type="NCBI Taxonomy" id="1484053"/>
    <lineage>
        <taxon>Bacteria</taxon>
        <taxon>Pseudomonadati</taxon>
        <taxon>Bacteroidota</taxon>
        <taxon>Bacteroidia</taxon>
        <taxon>Marinilabiliales</taxon>
        <taxon>Prolixibacteraceae</taxon>
        <taxon>Mariniphaga</taxon>
    </lineage>
</organism>
<dbReference type="GO" id="GO:0000107">
    <property type="term" value="F:imidazoleglycerol-phosphate synthase activity"/>
    <property type="evidence" value="ECO:0007669"/>
    <property type="project" value="UniProtKB-UniRule"/>
</dbReference>
<dbReference type="CDD" id="cd01748">
    <property type="entry name" value="GATase1_IGP_Synthase"/>
    <property type="match status" value="1"/>
</dbReference>
<dbReference type="InterPro" id="IPR017926">
    <property type="entry name" value="GATASE"/>
</dbReference>
<dbReference type="PIRSF" id="PIRSF000495">
    <property type="entry name" value="Amidotransf_hisH"/>
    <property type="match status" value="1"/>
</dbReference>
<evidence type="ECO:0000256" key="7">
    <source>
        <dbReference type="ARBA" id="ARBA00023239"/>
    </source>
</evidence>
<dbReference type="HAMAP" id="MF_00278">
    <property type="entry name" value="HisH"/>
    <property type="match status" value="1"/>
</dbReference>
<comment type="subcellular location">
    <subcellularLocation>
        <location evidence="10">Cytoplasm</location>
    </subcellularLocation>
</comment>
<sequence length="199" mass="22132">MNIIIIKYNAGNIESVNNALIRLGVNAEITADPEKIRNADKVIFPGVGEASTTMEYLRRHKLDELIVSLKQPVLGICLGLQLMCSHSEEGDTTCLGIFDEKVKRFVPKPGEEFVTKVPHMGWNAITNLKSNLFSPDLENEYVYFVHSFYAGLGEHTAATCNYIVPLSAALQKENFYATQFHPEKSGKIGAAILQNFLKI</sequence>
<dbReference type="GO" id="GO:0004359">
    <property type="term" value="F:glutaminase activity"/>
    <property type="evidence" value="ECO:0007669"/>
    <property type="project" value="UniProtKB-EC"/>
</dbReference>
<evidence type="ECO:0000256" key="4">
    <source>
        <dbReference type="ARBA" id="ARBA00022801"/>
    </source>
</evidence>
<dbReference type="NCBIfam" id="TIGR01855">
    <property type="entry name" value="IMP_synth_hisH"/>
    <property type="match status" value="1"/>
</dbReference>
<feature type="active site" description="Nucleophile" evidence="10 11">
    <location>
        <position position="77"/>
    </location>
</feature>
<feature type="active site" evidence="10 11">
    <location>
        <position position="181"/>
    </location>
</feature>
<keyword evidence="6 10" id="KW-0368">Histidine biosynthesis</keyword>
<feature type="active site" evidence="10 11">
    <location>
        <position position="183"/>
    </location>
</feature>
<comment type="pathway">
    <text evidence="1 10">Amino-acid biosynthesis; L-histidine biosynthesis; L-histidine from 5-phospho-alpha-D-ribose 1-diphosphate: step 5/9.</text>
</comment>
<evidence type="ECO:0000256" key="10">
    <source>
        <dbReference type="HAMAP-Rule" id="MF_00278"/>
    </source>
</evidence>
<dbReference type="EC" id="3.5.1.2" evidence="10"/>
<reference evidence="13" key="1">
    <citation type="journal article" date="2020" name="mSystems">
        <title>Genome- and Community-Level Interaction Insights into Carbon Utilization and Element Cycling Functions of Hydrothermarchaeota in Hydrothermal Sediment.</title>
        <authorList>
            <person name="Zhou Z."/>
            <person name="Liu Y."/>
            <person name="Xu W."/>
            <person name="Pan J."/>
            <person name="Luo Z.H."/>
            <person name="Li M."/>
        </authorList>
    </citation>
    <scope>NUCLEOTIDE SEQUENCE [LARGE SCALE GENOMIC DNA]</scope>
    <source>
        <strain evidence="13">SpSt-1217</strain>
    </source>
</reference>
<keyword evidence="10" id="KW-0963">Cytoplasm</keyword>
<dbReference type="InterPro" id="IPR010139">
    <property type="entry name" value="Imidazole-glycPsynth_HisH"/>
</dbReference>
<comment type="function">
    <text evidence="10">IGPS catalyzes the conversion of PRFAR and glutamine to IGP, AICAR and glutamate. The HisH subunit catalyzes the hydrolysis of glutamine to glutamate and ammonia as part of the synthesis of IGP and AICAR. The resulting ammonia molecule is channeled to the active site of HisF.</text>
</comment>
<dbReference type="PROSITE" id="PS51273">
    <property type="entry name" value="GATASE_TYPE_1"/>
    <property type="match status" value="1"/>
</dbReference>
<protein>
    <recommendedName>
        <fullName evidence="10">Imidazole glycerol phosphate synthase subunit HisH</fullName>
        <ecNumber evidence="10">4.3.2.10</ecNumber>
    </recommendedName>
    <alternativeName>
        <fullName evidence="10">IGP synthase glutaminase subunit</fullName>
        <ecNumber evidence="10">3.5.1.2</ecNumber>
    </alternativeName>
    <alternativeName>
        <fullName evidence="10">IGP synthase subunit HisH</fullName>
    </alternativeName>
    <alternativeName>
        <fullName evidence="10">ImGP synthase subunit HisH</fullName>
        <shortName evidence="10">IGPS subunit HisH</shortName>
    </alternativeName>
</protein>
<dbReference type="AlphaFoldDB" id="A0A831LB37"/>
<dbReference type="GO" id="GO:0000105">
    <property type="term" value="P:L-histidine biosynthetic process"/>
    <property type="evidence" value="ECO:0007669"/>
    <property type="project" value="UniProtKB-UniRule"/>
</dbReference>
<dbReference type="GO" id="GO:0005737">
    <property type="term" value="C:cytoplasm"/>
    <property type="evidence" value="ECO:0007669"/>
    <property type="project" value="UniProtKB-SubCell"/>
</dbReference>
<evidence type="ECO:0000256" key="8">
    <source>
        <dbReference type="ARBA" id="ARBA00047838"/>
    </source>
</evidence>
<name>A0A831LB37_9BACT</name>
<dbReference type="PANTHER" id="PTHR42701">
    <property type="entry name" value="IMIDAZOLE GLYCEROL PHOSPHATE SYNTHASE SUBUNIT HISH"/>
    <property type="match status" value="1"/>
</dbReference>
<evidence type="ECO:0000313" key="13">
    <source>
        <dbReference type="EMBL" id="HDR51414.1"/>
    </source>
</evidence>
<dbReference type="PANTHER" id="PTHR42701:SF1">
    <property type="entry name" value="IMIDAZOLE GLYCEROL PHOSPHATE SYNTHASE SUBUNIT HISH"/>
    <property type="match status" value="1"/>
</dbReference>
<dbReference type="Proteomes" id="UP000886047">
    <property type="component" value="Unassembled WGS sequence"/>
</dbReference>
<dbReference type="Gene3D" id="3.40.50.880">
    <property type="match status" value="1"/>
</dbReference>